<protein>
    <recommendedName>
        <fullName evidence="3">PIN domain-containing protein</fullName>
    </recommendedName>
</protein>
<dbReference type="KEGG" id="gac:GACE_0189"/>
<dbReference type="AlphaFoldDB" id="A0A0A7GE52"/>
<organism evidence="1 2">
    <name type="scientific">Geoglobus acetivorans</name>
    <dbReference type="NCBI Taxonomy" id="565033"/>
    <lineage>
        <taxon>Archaea</taxon>
        <taxon>Methanobacteriati</taxon>
        <taxon>Methanobacteriota</taxon>
        <taxon>Archaeoglobi</taxon>
        <taxon>Archaeoglobales</taxon>
        <taxon>Archaeoglobaceae</taxon>
        <taxon>Geoglobus</taxon>
    </lineage>
</organism>
<dbReference type="GeneID" id="24796790"/>
<name>A0A0A7GE52_GEOAI</name>
<sequence>MKEEIASVDELQILLNLVDDVSVMYPLYSRFQLFEARPEGEGYRLSIKQGEVDFERQRSHFDHLAEEVPSYSDFVECLLASGVITYENMERFRDMLSSYRSLRKRVYFCPDTNVIYHRFLTASSLVKHGEVMLVETTREEIESSLNFKYTQPTISELKRLAKYQPFLLDEFINRRMKKSRLAAYIAMKEYRELRKHAIEIEGVEQSTDDREANDFTIVRTLRRFEKERAAMPVLLTADRQMADICEAESIEYFHFTIPHAVDANFCSGRSLVDLIYSLASVFGVIRLNSVVIFGEFRGKKSHDELKLRFLDDQLYQDFSRHFRICRRLMGLGIEN</sequence>
<evidence type="ECO:0000313" key="1">
    <source>
        <dbReference type="EMBL" id="AIY89246.1"/>
    </source>
</evidence>
<reference evidence="1 2" key="1">
    <citation type="journal article" date="2015" name="Appl. Environ. Microbiol.">
        <title>The Geoglobus acetivorans genome: Fe(III) reduction, acetate utilization, autotrophic growth, and degradation of aromatic compounds in a hyperthermophilic archaeon.</title>
        <authorList>
            <person name="Mardanov A.V."/>
            <person name="Slododkina G.B."/>
            <person name="Slobodkin A.I."/>
            <person name="Beletsky A.V."/>
            <person name="Gavrilov S.N."/>
            <person name="Kublanov I.V."/>
            <person name="Bonch-Osmolovskaya E.A."/>
            <person name="Skryabin K.G."/>
            <person name="Ravin N.V."/>
        </authorList>
    </citation>
    <scope>NUCLEOTIDE SEQUENCE [LARGE SCALE GENOMIC DNA]</scope>
    <source>
        <strain evidence="1 2">SBH6</strain>
    </source>
</reference>
<dbReference type="HOGENOM" id="CLU_838416_0_0_2"/>
<accession>A0A0A7GE52</accession>
<proteinExistence type="predicted"/>
<dbReference type="eggNOG" id="arCOG06948">
    <property type="taxonomic scope" value="Archaea"/>
</dbReference>
<dbReference type="Proteomes" id="UP000030624">
    <property type="component" value="Chromosome"/>
</dbReference>
<dbReference type="CDD" id="cd18704">
    <property type="entry name" value="PIN_VapC-like"/>
    <property type="match status" value="1"/>
</dbReference>
<dbReference type="RefSeq" id="WP_048090425.1">
    <property type="nucleotide sequence ID" value="NZ_CP009552.1"/>
</dbReference>
<evidence type="ECO:0008006" key="3">
    <source>
        <dbReference type="Google" id="ProtNLM"/>
    </source>
</evidence>
<gene>
    <name evidence="1" type="ORF">GACE_0189</name>
</gene>
<evidence type="ECO:0000313" key="2">
    <source>
        <dbReference type="Proteomes" id="UP000030624"/>
    </source>
</evidence>
<dbReference type="EMBL" id="CP009552">
    <property type="protein sequence ID" value="AIY89246.1"/>
    <property type="molecule type" value="Genomic_DNA"/>
</dbReference>
<dbReference type="STRING" id="565033.GACE_0189"/>